<dbReference type="AlphaFoldDB" id="A0A644Y4S4"/>
<dbReference type="InterPro" id="IPR014875">
    <property type="entry name" value="Mor_transcription_activator"/>
</dbReference>
<dbReference type="PANTHER" id="PTHR37812:SF1">
    <property type="entry name" value="MU-LIKE PROPHAGE FLUMU PROTEIN C"/>
    <property type="match status" value="1"/>
</dbReference>
<proteinExistence type="predicted"/>
<dbReference type="Gene3D" id="1.10.10.60">
    <property type="entry name" value="Homeodomain-like"/>
    <property type="match status" value="1"/>
</dbReference>
<dbReference type="EMBL" id="VSSQ01004057">
    <property type="protein sequence ID" value="MPM23552.1"/>
    <property type="molecule type" value="Genomic_DNA"/>
</dbReference>
<comment type="caution">
    <text evidence="2">The sequence shown here is derived from an EMBL/GenBank/DDBJ whole genome shotgun (WGS) entry which is preliminary data.</text>
</comment>
<name>A0A644Y4S4_9ZZZZ</name>
<dbReference type="InterPro" id="IPR052411">
    <property type="entry name" value="c-mor_Regulatory_Protein"/>
</dbReference>
<organism evidence="2">
    <name type="scientific">bioreactor metagenome</name>
    <dbReference type="NCBI Taxonomy" id="1076179"/>
    <lineage>
        <taxon>unclassified sequences</taxon>
        <taxon>metagenomes</taxon>
        <taxon>ecological metagenomes</taxon>
    </lineage>
</organism>
<accession>A0A644Y4S4</accession>
<dbReference type="PANTHER" id="PTHR37812">
    <property type="entry name" value="MU-LIKE PROPHAGE FLUMU PROTEIN C"/>
    <property type="match status" value="1"/>
</dbReference>
<gene>
    <name evidence="2" type="ORF">SDC9_70026</name>
</gene>
<evidence type="ECO:0000313" key="2">
    <source>
        <dbReference type="EMBL" id="MPM23552.1"/>
    </source>
</evidence>
<evidence type="ECO:0000259" key="1">
    <source>
        <dbReference type="Pfam" id="PF08765"/>
    </source>
</evidence>
<reference evidence="2" key="1">
    <citation type="submission" date="2019-08" db="EMBL/GenBank/DDBJ databases">
        <authorList>
            <person name="Kucharzyk K."/>
            <person name="Murdoch R.W."/>
            <person name="Higgins S."/>
            <person name="Loffler F."/>
        </authorList>
    </citation>
    <scope>NUCLEOTIDE SEQUENCE</scope>
</reference>
<dbReference type="SUPFAM" id="SSF46689">
    <property type="entry name" value="Homeodomain-like"/>
    <property type="match status" value="1"/>
</dbReference>
<sequence length="110" mass="12245">MSELSKDLTLEMLSSELYTQIAEAIGTENFYKLAEVVGGTTVYIPKPESLVRPVRDARIKEEFNGYNHTLLARKYGVTERWVRQLCGDGHPEGQLSLEDVAGDVWGGKNG</sequence>
<protein>
    <recommendedName>
        <fullName evidence="1">Mor transcription activator domain-containing protein</fullName>
    </recommendedName>
</protein>
<dbReference type="InterPro" id="IPR009057">
    <property type="entry name" value="Homeodomain-like_sf"/>
</dbReference>
<dbReference type="Pfam" id="PF08765">
    <property type="entry name" value="Mor"/>
    <property type="match status" value="1"/>
</dbReference>
<feature type="domain" description="Mor transcription activator" evidence="1">
    <location>
        <begin position="1"/>
        <end position="84"/>
    </location>
</feature>